<feature type="compositionally biased region" description="Polar residues" evidence="1">
    <location>
        <begin position="74"/>
        <end position="85"/>
    </location>
</feature>
<organism evidence="2 3">
    <name type="scientific">Micromonospora vulcania</name>
    <dbReference type="NCBI Taxonomy" id="1441873"/>
    <lineage>
        <taxon>Bacteria</taxon>
        <taxon>Bacillati</taxon>
        <taxon>Actinomycetota</taxon>
        <taxon>Actinomycetes</taxon>
        <taxon>Micromonosporales</taxon>
        <taxon>Micromonosporaceae</taxon>
        <taxon>Micromonospora</taxon>
    </lineage>
</organism>
<dbReference type="SUPFAM" id="SSF52309">
    <property type="entry name" value="N-(deoxy)ribosyltransferase-like"/>
    <property type="match status" value="1"/>
</dbReference>
<dbReference type="Gene3D" id="3.40.50.450">
    <property type="match status" value="1"/>
</dbReference>
<feature type="compositionally biased region" description="Polar residues" evidence="1">
    <location>
        <begin position="1"/>
        <end position="10"/>
    </location>
</feature>
<evidence type="ECO:0000313" key="3">
    <source>
        <dbReference type="Proteomes" id="UP001596226"/>
    </source>
</evidence>
<name>A0ABW1H6Q2_9ACTN</name>
<keyword evidence="3" id="KW-1185">Reference proteome</keyword>
<evidence type="ECO:0000256" key="1">
    <source>
        <dbReference type="SAM" id="MobiDB-lite"/>
    </source>
</evidence>
<protein>
    <recommendedName>
        <fullName evidence="4">Nucleoside 2-deoxyribosyltransferase</fullName>
    </recommendedName>
</protein>
<feature type="compositionally biased region" description="Low complexity" evidence="1">
    <location>
        <begin position="22"/>
        <end position="40"/>
    </location>
</feature>
<sequence length="416" mass="45378">MAQPDQNLEQTIEAFRHPDDPITNTAINGAAARAAQPTKKAAAKPRATSKGRTDTKSSATKKAAAKKIPAKKTNGASNIPFQSIPQPKYPRHGVRRALRIPQAILDQNAGHPSTPTETAAFLGVAHSGEFGVEISSAKKYGFLESQSGKLVVTSRAKQALRPRSDTDEGDALREAVFSAPEISDVYSHYRGEYLPDDRFLKNALVEQFGIPANKVPEFLDIFSESLGAVGLIVKDNDRVRIVDVGREEGARPPSAPASPNRRSPSKEIATVGETCFVMQPFSGHHGGYYDSLFKPAIEKSGLRPVRADENIFGSGKIMDQVWRGIRAARVLVAELTTRNPNVFYELGLAHALGKPVVLVSSGSDETPFDLHHIRVIYYDINDPFWGTKLIDKIAENIRSAIDNPEEAIFTVEDYPG</sequence>
<evidence type="ECO:0000313" key="2">
    <source>
        <dbReference type="EMBL" id="MFC5925045.1"/>
    </source>
</evidence>
<dbReference type="EMBL" id="JBHSQS010000009">
    <property type="protein sequence ID" value="MFC5925045.1"/>
    <property type="molecule type" value="Genomic_DNA"/>
</dbReference>
<comment type="caution">
    <text evidence="2">The sequence shown here is derived from an EMBL/GenBank/DDBJ whole genome shotgun (WGS) entry which is preliminary data.</text>
</comment>
<gene>
    <name evidence="2" type="ORF">ACFQGL_17010</name>
</gene>
<feature type="region of interest" description="Disordered" evidence="1">
    <location>
        <begin position="245"/>
        <end position="265"/>
    </location>
</feature>
<feature type="region of interest" description="Disordered" evidence="1">
    <location>
        <begin position="1"/>
        <end position="89"/>
    </location>
</feature>
<dbReference type="RefSeq" id="WP_377512826.1">
    <property type="nucleotide sequence ID" value="NZ_JBHSQS010000009.1"/>
</dbReference>
<dbReference type="Proteomes" id="UP001596226">
    <property type="component" value="Unassembled WGS sequence"/>
</dbReference>
<proteinExistence type="predicted"/>
<evidence type="ECO:0008006" key="4">
    <source>
        <dbReference type="Google" id="ProtNLM"/>
    </source>
</evidence>
<accession>A0ABW1H6Q2</accession>
<reference evidence="3" key="1">
    <citation type="journal article" date="2019" name="Int. J. Syst. Evol. Microbiol.">
        <title>The Global Catalogue of Microorganisms (GCM) 10K type strain sequencing project: providing services to taxonomists for standard genome sequencing and annotation.</title>
        <authorList>
            <consortium name="The Broad Institute Genomics Platform"/>
            <consortium name="The Broad Institute Genome Sequencing Center for Infectious Disease"/>
            <person name="Wu L."/>
            <person name="Ma J."/>
        </authorList>
    </citation>
    <scope>NUCLEOTIDE SEQUENCE [LARGE SCALE GENOMIC DNA]</scope>
    <source>
        <strain evidence="3">CGMCC 4.7144</strain>
    </source>
</reference>